<dbReference type="SMART" id="SM00479">
    <property type="entry name" value="EXOIII"/>
    <property type="match status" value="1"/>
</dbReference>
<dbReference type="InterPro" id="IPR022894">
    <property type="entry name" value="Oligoribonuclease"/>
</dbReference>
<reference evidence="8 9" key="1">
    <citation type="submission" date="2017-04" db="EMBL/GenBank/DDBJ databases">
        <title>Draft genome sequence of Zooshikella ganghwensis VG4 isolated from Red Sea sediments.</title>
        <authorList>
            <person name="Rehman Z."/>
            <person name="Alam I."/>
            <person name="Kamau A."/>
            <person name="Bajic V."/>
            <person name="Leiknes T."/>
        </authorList>
    </citation>
    <scope>NUCLEOTIDE SEQUENCE [LARGE SCALE GENOMIC DNA]</scope>
    <source>
        <strain evidence="8 9">VG4</strain>
    </source>
</reference>
<dbReference type="GO" id="GO:0000175">
    <property type="term" value="F:3'-5'-RNA exonuclease activity"/>
    <property type="evidence" value="ECO:0007669"/>
    <property type="project" value="InterPro"/>
</dbReference>
<dbReference type="Pfam" id="PF00929">
    <property type="entry name" value="RNase_T"/>
    <property type="match status" value="1"/>
</dbReference>
<dbReference type="RefSeq" id="WP_084611086.1">
    <property type="nucleotide sequence ID" value="NZ_JAEVHG010000006.1"/>
</dbReference>
<keyword evidence="3 6" id="KW-0378">Hydrolase</keyword>
<keyword evidence="9" id="KW-1185">Reference proteome</keyword>
<dbReference type="PANTHER" id="PTHR11046">
    <property type="entry name" value="OLIGORIBONUCLEASE, MITOCHONDRIAL"/>
    <property type="match status" value="1"/>
</dbReference>
<evidence type="ECO:0000256" key="2">
    <source>
        <dbReference type="ARBA" id="ARBA00022722"/>
    </source>
</evidence>
<keyword evidence="4 6" id="KW-0269">Exonuclease</keyword>
<dbReference type="InterPro" id="IPR012337">
    <property type="entry name" value="RNaseH-like_sf"/>
</dbReference>
<comment type="caution">
    <text evidence="8">The sequence shown here is derived from an EMBL/GenBank/DDBJ whole genome shotgun (WGS) entry which is preliminary data.</text>
</comment>
<evidence type="ECO:0000256" key="5">
    <source>
        <dbReference type="ARBA" id="ARBA00070964"/>
    </source>
</evidence>
<protein>
    <recommendedName>
        <fullName evidence="5 6">Oligoribonuclease</fullName>
        <ecNumber evidence="6">3.1.-.-</ecNumber>
    </recommendedName>
</protein>
<dbReference type="FunFam" id="3.30.420.10:FF:000003">
    <property type="entry name" value="Oligoribonuclease"/>
    <property type="match status" value="1"/>
</dbReference>
<evidence type="ECO:0000313" key="9">
    <source>
        <dbReference type="Proteomes" id="UP000257039"/>
    </source>
</evidence>
<evidence type="ECO:0000259" key="7">
    <source>
        <dbReference type="SMART" id="SM00479"/>
    </source>
</evidence>
<proteinExistence type="inferred from homology"/>
<evidence type="ECO:0000256" key="1">
    <source>
        <dbReference type="ARBA" id="ARBA00009921"/>
    </source>
</evidence>
<dbReference type="AlphaFoldDB" id="A0A4V1IN50"/>
<dbReference type="Proteomes" id="UP000257039">
    <property type="component" value="Unassembled WGS sequence"/>
</dbReference>
<dbReference type="HAMAP" id="MF_00045">
    <property type="entry name" value="Oligoribonuclease"/>
    <property type="match status" value="1"/>
</dbReference>
<comment type="similarity">
    <text evidence="1 6">Belongs to the oligoribonuclease family.</text>
</comment>
<evidence type="ECO:0000256" key="6">
    <source>
        <dbReference type="HAMAP-Rule" id="MF_00045"/>
    </source>
</evidence>
<dbReference type="CDD" id="cd06135">
    <property type="entry name" value="Orn"/>
    <property type="match status" value="1"/>
</dbReference>
<dbReference type="EC" id="3.1.-.-" evidence="6"/>
<dbReference type="PANTHER" id="PTHR11046:SF0">
    <property type="entry name" value="OLIGORIBONUCLEASE, MITOCHONDRIAL"/>
    <property type="match status" value="1"/>
</dbReference>
<accession>A0A4V1IN50</accession>
<name>A0A4V1IN50_9GAMM</name>
<evidence type="ECO:0000256" key="3">
    <source>
        <dbReference type="ARBA" id="ARBA00022801"/>
    </source>
</evidence>
<dbReference type="InterPro" id="IPR036397">
    <property type="entry name" value="RNaseH_sf"/>
</dbReference>
<feature type="active site" evidence="6">
    <location>
        <position position="128"/>
    </location>
</feature>
<dbReference type="InterPro" id="IPR013520">
    <property type="entry name" value="Ribonucl_H"/>
</dbReference>
<sequence length="200" mass="22917">MAKADNLIWIDMEMTGLDPDLHRIIEIATVVTDGQLNIIAEGPVLVVHQPDDHLSLMDDWCVQQHGSSGLTAKVRKSLITEKQAEAETIAFLSQYIEPGQSPMCGNTIGQDRRFLYRYMPDLERFFHYRSIDVSTLKELARRWQPELLDGITKTSSHQALADIYESIDELRYYREHFIQLSLPASKKMPTPKKSKQAKTE</sequence>
<comment type="function">
    <text evidence="6">3'-to-5' exoribonuclease specific for small oligoribonucleotides.</text>
</comment>
<keyword evidence="2 6" id="KW-0540">Nuclease</keyword>
<evidence type="ECO:0000313" key="8">
    <source>
        <dbReference type="EMBL" id="RDH42501.1"/>
    </source>
</evidence>
<comment type="subcellular location">
    <subcellularLocation>
        <location evidence="6">Cytoplasm</location>
    </subcellularLocation>
</comment>
<dbReference type="EMBL" id="NDXW01000001">
    <property type="protein sequence ID" value="RDH42501.1"/>
    <property type="molecule type" value="Genomic_DNA"/>
</dbReference>
<feature type="domain" description="Exonuclease" evidence="7">
    <location>
        <begin position="6"/>
        <end position="179"/>
    </location>
</feature>
<organism evidence="8 9">
    <name type="scientific">Zooshikella ganghwensis</name>
    <dbReference type="NCBI Taxonomy" id="202772"/>
    <lineage>
        <taxon>Bacteria</taxon>
        <taxon>Pseudomonadati</taxon>
        <taxon>Pseudomonadota</taxon>
        <taxon>Gammaproteobacteria</taxon>
        <taxon>Oceanospirillales</taxon>
        <taxon>Zooshikellaceae</taxon>
        <taxon>Zooshikella</taxon>
    </lineage>
</organism>
<dbReference type="Gene3D" id="3.30.420.10">
    <property type="entry name" value="Ribonuclease H-like superfamily/Ribonuclease H"/>
    <property type="match status" value="1"/>
</dbReference>
<dbReference type="SUPFAM" id="SSF53098">
    <property type="entry name" value="Ribonuclease H-like"/>
    <property type="match status" value="1"/>
</dbReference>
<keyword evidence="6" id="KW-0963">Cytoplasm</keyword>
<evidence type="ECO:0000256" key="4">
    <source>
        <dbReference type="ARBA" id="ARBA00022839"/>
    </source>
</evidence>
<dbReference type="NCBIfam" id="NF003765">
    <property type="entry name" value="PRK05359.1"/>
    <property type="match status" value="1"/>
</dbReference>
<dbReference type="GO" id="GO:0003676">
    <property type="term" value="F:nucleic acid binding"/>
    <property type="evidence" value="ECO:0007669"/>
    <property type="project" value="InterPro"/>
</dbReference>
<gene>
    <name evidence="6" type="primary">orn</name>
    <name evidence="8" type="ORF">B9G39_03035</name>
</gene>
<dbReference type="GO" id="GO:0005737">
    <property type="term" value="C:cytoplasm"/>
    <property type="evidence" value="ECO:0007669"/>
    <property type="project" value="UniProtKB-SubCell"/>
</dbReference>
<dbReference type="GO" id="GO:0006259">
    <property type="term" value="P:DNA metabolic process"/>
    <property type="evidence" value="ECO:0007669"/>
    <property type="project" value="UniProtKB-ARBA"/>
</dbReference>